<keyword evidence="1" id="KW-1133">Transmembrane helix</keyword>
<dbReference type="AlphaFoldDB" id="A0A4R4DYM1"/>
<evidence type="ECO:0008006" key="4">
    <source>
        <dbReference type="Google" id="ProtNLM"/>
    </source>
</evidence>
<proteinExistence type="predicted"/>
<evidence type="ECO:0000313" key="3">
    <source>
        <dbReference type="Proteomes" id="UP000295418"/>
    </source>
</evidence>
<feature type="transmembrane region" description="Helical" evidence="1">
    <location>
        <begin position="109"/>
        <end position="127"/>
    </location>
</feature>
<dbReference type="EMBL" id="SKFG01000044">
    <property type="protein sequence ID" value="TCZ70558.1"/>
    <property type="molecule type" value="Genomic_DNA"/>
</dbReference>
<comment type="caution">
    <text evidence="2">The sequence shown here is derived from an EMBL/GenBank/DDBJ whole genome shotgun (WGS) entry which is preliminary data.</text>
</comment>
<accession>A0A4R4DYM1</accession>
<gene>
    <name evidence="2" type="ORF">E0485_23285</name>
</gene>
<feature type="transmembrane region" description="Helical" evidence="1">
    <location>
        <begin position="27"/>
        <end position="46"/>
    </location>
</feature>
<protein>
    <recommendedName>
        <fullName evidence="4">Permease</fullName>
    </recommendedName>
</protein>
<reference evidence="2 3" key="1">
    <citation type="submission" date="2019-03" db="EMBL/GenBank/DDBJ databases">
        <authorList>
            <person name="Kim M.K.M."/>
        </authorList>
    </citation>
    <scope>NUCLEOTIDE SEQUENCE [LARGE SCALE GENOMIC DNA]</scope>
    <source>
        <strain evidence="2 3">18JY21-1</strain>
    </source>
</reference>
<feature type="transmembrane region" description="Helical" evidence="1">
    <location>
        <begin position="53"/>
        <end position="72"/>
    </location>
</feature>
<keyword evidence="1" id="KW-0472">Membrane</keyword>
<evidence type="ECO:0000313" key="2">
    <source>
        <dbReference type="EMBL" id="TCZ70558.1"/>
    </source>
</evidence>
<sequence>MNSNDKALANDSTIYNYKLVKRLNHSYLYTMFFALLFLLALIANLLEDRALHYMLCFPAILVLQILIAKLYLRTARYGFKNEWKLHYGMLWLGLIPTSYASVNVVRKVQVHVLIGGLFIIGILYPWLSTMNLLNLLFAHFWIILPRLVVILRFRKYDKNGLFKISRRDTSCYLA</sequence>
<feature type="transmembrane region" description="Helical" evidence="1">
    <location>
        <begin position="133"/>
        <end position="153"/>
    </location>
</feature>
<dbReference type="RefSeq" id="WP_132420450.1">
    <property type="nucleotide sequence ID" value="NZ_SKFG01000044.1"/>
</dbReference>
<organism evidence="2 3">
    <name type="scientific">Paenibacillus albiflavus</name>
    <dbReference type="NCBI Taxonomy" id="2545760"/>
    <lineage>
        <taxon>Bacteria</taxon>
        <taxon>Bacillati</taxon>
        <taxon>Bacillota</taxon>
        <taxon>Bacilli</taxon>
        <taxon>Bacillales</taxon>
        <taxon>Paenibacillaceae</taxon>
        <taxon>Paenibacillus</taxon>
    </lineage>
</organism>
<evidence type="ECO:0000256" key="1">
    <source>
        <dbReference type="SAM" id="Phobius"/>
    </source>
</evidence>
<name>A0A4R4DYM1_9BACL</name>
<dbReference type="Proteomes" id="UP000295418">
    <property type="component" value="Unassembled WGS sequence"/>
</dbReference>
<keyword evidence="1" id="KW-0812">Transmembrane</keyword>
<dbReference type="OrthoDB" id="2678045at2"/>
<keyword evidence="3" id="KW-1185">Reference proteome</keyword>